<proteinExistence type="predicted"/>
<evidence type="ECO:0000313" key="1">
    <source>
        <dbReference type="EMBL" id="GIY07020.1"/>
    </source>
</evidence>
<protein>
    <submittedName>
        <fullName evidence="1">Uncharacterized protein</fullName>
    </submittedName>
</protein>
<reference evidence="1 2" key="1">
    <citation type="submission" date="2021-06" db="EMBL/GenBank/DDBJ databases">
        <title>Caerostris darwini draft genome.</title>
        <authorList>
            <person name="Kono N."/>
            <person name="Arakawa K."/>
        </authorList>
    </citation>
    <scope>NUCLEOTIDE SEQUENCE [LARGE SCALE GENOMIC DNA]</scope>
</reference>
<organism evidence="1 2">
    <name type="scientific">Caerostris darwini</name>
    <dbReference type="NCBI Taxonomy" id="1538125"/>
    <lineage>
        <taxon>Eukaryota</taxon>
        <taxon>Metazoa</taxon>
        <taxon>Ecdysozoa</taxon>
        <taxon>Arthropoda</taxon>
        <taxon>Chelicerata</taxon>
        <taxon>Arachnida</taxon>
        <taxon>Araneae</taxon>
        <taxon>Araneomorphae</taxon>
        <taxon>Entelegynae</taxon>
        <taxon>Araneoidea</taxon>
        <taxon>Araneidae</taxon>
        <taxon>Caerostris</taxon>
    </lineage>
</organism>
<dbReference type="AlphaFoldDB" id="A0AAV4QC68"/>
<evidence type="ECO:0000313" key="2">
    <source>
        <dbReference type="Proteomes" id="UP001054837"/>
    </source>
</evidence>
<gene>
    <name evidence="1" type="ORF">CDAR_14421</name>
</gene>
<dbReference type="EMBL" id="BPLQ01004281">
    <property type="protein sequence ID" value="GIY07020.1"/>
    <property type="molecule type" value="Genomic_DNA"/>
</dbReference>
<accession>A0AAV4QC68</accession>
<dbReference type="Proteomes" id="UP001054837">
    <property type="component" value="Unassembled WGS sequence"/>
</dbReference>
<sequence>MLSLMRIKCSVSCSCFCSGKKKLCAVNRESQFAHIEIELRYQVDIPQHYCSIITYYSKYVWKRSIFYNINAFLGEWKVKSEKTTESLIVKCCMFTLMTSTFTALAKENGVKKEEGNGAALKSEIK</sequence>
<name>A0AAV4QC68_9ARAC</name>
<comment type="caution">
    <text evidence="1">The sequence shown here is derived from an EMBL/GenBank/DDBJ whole genome shotgun (WGS) entry which is preliminary data.</text>
</comment>
<keyword evidence="2" id="KW-1185">Reference proteome</keyword>